<evidence type="ECO:0000313" key="2">
    <source>
        <dbReference type="EMBL" id="MBB2146364.1"/>
    </source>
</evidence>
<accession>A0A923E2J1</accession>
<organism evidence="2 3">
    <name type="scientific">Pedobacter planticolens</name>
    <dbReference type="NCBI Taxonomy" id="2679964"/>
    <lineage>
        <taxon>Bacteria</taxon>
        <taxon>Pseudomonadati</taxon>
        <taxon>Bacteroidota</taxon>
        <taxon>Sphingobacteriia</taxon>
        <taxon>Sphingobacteriales</taxon>
        <taxon>Sphingobacteriaceae</taxon>
        <taxon>Pedobacter</taxon>
    </lineage>
</organism>
<name>A0A923E2J1_9SPHI</name>
<reference evidence="2" key="1">
    <citation type="submission" date="2019-11" db="EMBL/GenBank/DDBJ databases">
        <title>Description of Pedobacter sp. LMG 31464T.</title>
        <authorList>
            <person name="Carlier A."/>
            <person name="Qi S."/>
            <person name="Vandamme P."/>
        </authorList>
    </citation>
    <scope>NUCLEOTIDE SEQUENCE</scope>
    <source>
        <strain evidence="2">LMG 31464</strain>
    </source>
</reference>
<feature type="signal peptide" evidence="1">
    <location>
        <begin position="1"/>
        <end position="21"/>
    </location>
</feature>
<protein>
    <recommendedName>
        <fullName evidence="4">Lipoprotein</fullName>
    </recommendedName>
</protein>
<dbReference type="RefSeq" id="WP_182923022.1">
    <property type="nucleotide sequence ID" value="NZ_WNXD01000002.1"/>
</dbReference>
<keyword evidence="1" id="KW-0732">Signal</keyword>
<dbReference type="EMBL" id="WNXD01000002">
    <property type="protein sequence ID" value="MBB2146364.1"/>
    <property type="molecule type" value="Genomic_DNA"/>
</dbReference>
<dbReference type="AlphaFoldDB" id="A0A923E2J1"/>
<sequence>MKTNLLFFVLLCALGACNSQAKKEGTKLESYTSTEIGWTIEIPAGYKLISQAKIEASDKKGKEAVDKVYEGEVNTDSLKHLASFQKNQLNLFDSTIEPYVEKQPGDYEANNKLIKQLIFDTYHKQGIKADTLSSKENIQGQQFNAFHIKVYGPNGTEIMNQIMFSKIIKGYDFGVNISYNNEADKKILLDSFKQSKFAK</sequence>
<feature type="chain" id="PRO_5036719542" description="Lipoprotein" evidence="1">
    <location>
        <begin position="22"/>
        <end position="199"/>
    </location>
</feature>
<dbReference type="PROSITE" id="PS51257">
    <property type="entry name" value="PROKAR_LIPOPROTEIN"/>
    <property type="match status" value="1"/>
</dbReference>
<comment type="caution">
    <text evidence="2">The sequence shown here is derived from an EMBL/GenBank/DDBJ whole genome shotgun (WGS) entry which is preliminary data.</text>
</comment>
<evidence type="ECO:0008006" key="4">
    <source>
        <dbReference type="Google" id="ProtNLM"/>
    </source>
</evidence>
<proteinExistence type="predicted"/>
<keyword evidence="3" id="KW-1185">Reference proteome</keyword>
<evidence type="ECO:0000256" key="1">
    <source>
        <dbReference type="SAM" id="SignalP"/>
    </source>
</evidence>
<gene>
    <name evidence="2" type="ORF">GM921_12760</name>
</gene>
<evidence type="ECO:0000313" key="3">
    <source>
        <dbReference type="Proteomes" id="UP000601055"/>
    </source>
</evidence>
<dbReference type="Proteomes" id="UP000601055">
    <property type="component" value="Unassembled WGS sequence"/>
</dbReference>